<sequence>MQTTSGYIARIVDSTIDEYLNTFPAASIEGPKWCGKTTSAAEHAASTISLTDPSGNFRNRELAHIEPSLVLEGTEPRLIDEWQEAPGLWDAVRFACDRNTHPGRFLLTGSSTPRATQRPMHSGAGRIARIRMDSMTLLEQGKSTGTISLKGLFDGASYTSASSLSLDDLALLTVRGGWPASLSSNAKQASLTARSYLDAIVNDDISEVDDVDRDPVKVRRLLTSLGRNEATLASKTTLLKDTAEYVDAAKPGQRAATLAETTYNEYVGALERMYFIDDIPAWHPALRSPVRIRMARKHHLADPSLAAAAIGATQETLRTDPKTLGFLFESLATHDLLAYARAMDASVMHYRDDANLEVDLIVETRDGRWGAFEVKLGAAQIEDGAANVLRLNHKMTERGQRPASVKAVIVGIGGIGHRRPDGVQVIPIDALGL</sequence>
<feature type="domain" description="DUF4143" evidence="2">
    <location>
        <begin position="203"/>
        <end position="376"/>
    </location>
</feature>
<dbReference type="PANTHER" id="PTHR43566">
    <property type="entry name" value="CONSERVED PROTEIN"/>
    <property type="match status" value="1"/>
</dbReference>
<dbReference type="Pfam" id="PF13635">
    <property type="entry name" value="DUF4143"/>
    <property type="match status" value="1"/>
</dbReference>
<dbReference type="EMBL" id="WHZX01000003">
    <property type="protein sequence ID" value="NEG71572.1"/>
    <property type="molecule type" value="Genomic_DNA"/>
</dbReference>
<protein>
    <submittedName>
        <fullName evidence="3">AAA superfamily ATPase</fullName>
    </submittedName>
    <submittedName>
        <fullName evidence="4">DUF4143 domain-containing protein</fullName>
    </submittedName>
</protein>
<reference evidence="4 5" key="1">
    <citation type="submission" date="2019-10" db="EMBL/GenBank/DDBJ databases">
        <title>Bifidobacterium from non-human primates.</title>
        <authorList>
            <person name="Modesto M."/>
        </authorList>
    </citation>
    <scope>NUCLEOTIDE SEQUENCE [LARGE SCALE GENOMIC DNA]</scope>
    <source>
        <strain evidence="4 5">TREM</strain>
    </source>
</reference>
<dbReference type="OrthoDB" id="128089at2"/>
<accession>A0A6L4X227</accession>
<dbReference type="Proteomes" id="UP000469943">
    <property type="component" value="Unassembled WGS sequence"/>
</dbReference>
<evidence type="ECO:0000313" key="3">
    <source>
        <dbReference type="EMBL" id="KAB8288393.1"/>
    </source>
</evidence>
<evidence type="ECO:0000259" key="2">
    <source>
        <dbReference type="Pfam" id="PF13635"/>
    </source>
</evidence>
<evidence type="ECO:0000313" key="5">
    <source>
        <dbReference type="Proteomes" id="UP000469943"/>
    </source>
</evidence>
<dbReference type="InterPro" id="IPR025420">
    <property type="entry name" value="DUF4143"/>
</dbReference>
<name>A0A6L4X227_9BIFI</name>
<dbReference type="EMBL" id="WBSM01000003">
    <property type="protein sequence ID" value="KAB8288393.1"/>
    <property type="molecule type" value="Genomic_DNA"/>
</dbReference>
<keyword evidence="6" id="KW-1185">Reference proteome</keyword>
<feature type="domain" description="AAA" evidence="1">
    <location>
        <begin position="24"/>
        <end position="138"/>
    </location>
</feature>
<organism evidence="3 6">
    <name type="scientific">Bifidobacterium ramosum</name>
    <dbReference type="NCBI Taxonomy" id="1798158"/>
    <lineage>
        <taxon>Bacteria</taxon>
        <taxon>Bacillati</taxon>
        <taxon>Actinomycetota</taxon>
        <taxon>Actinomycetes</taxon>
        <taxon>Bifidobacteriales</taxon>
        <taxon>Bifidobacteriaceae</taxon>
        <taxon>Bifidobacterium</taxon>
    </lineage>
</organism>
<evidence type="ECO:0000313" key="6">
    <source>
        <dbReference type="Proteomes" id="UP000482084"/>
    </source>
</evidence>
<dbReference type="PANTHER" id="PTHR43566:SF2">
    <property type="entry name" value="DUF4143 DOMAIN-CONTAINING PROTEIN"/>
    <property type="match status" value="1"/>
</dbReference>
<reference evidence="3 6" key="2">
    <citation type="submission" date="2019-10" db="EMBL/GenBank/DDBJ databases">
        <title>Characterization of the phylogenetic diversity of two novel species belonging to the genus Bifidobacterium: Bifidobacterium cebidarum sp. nov. and Bifidobacterium leontopitheci sp. nov.</title>
        <authorList>
            <person name="Lugli G.A."/>
            <person name="Duranti S."/>
            <person name="Milani C."/>
            <person name="Turroni F."/>
            <person name="Ventura M."/>
        </authorList>
    </citation>
    <scope>NUCLEOTIDE SEQUENCE [LARGE SCALE GENOMIC DNA]</scope>
    <source>
        <strain evidence="3 6">DSM 100688</strain>
    </source>
</reference>
<comment type="caution">
    <text evidence="3">The sequence shown here is derived from an EMBL/GenBank/DDBJ whole genome shotgun (WGS) entry which is preliminary data.</text>
</comment>
<dbReference type="Pfam" id="PF13173">
    <property type="entry name" value="AAA_14"/>
    <property type="match status" value="1"/>
</dbReference>
<dbReference type="Proteomes" id="UP000482084">
    <property type="component" value="Unassembled WGS sequence"/>
</dbReference>
<evidence type="ECO:0000259" key="1">
    <source>
        <dbReference type="Pfam" id="PF13173"/>
    </source>
</evidence>
<proteinExistence type="predicted"/>
<evidence type="ECO:0000313" key="4">
    <source>
        <dbReference type="EMBL" id="NEG71572.1"/>
    </source>
</evidence>
<dbReference type="RefSeq" id="WP_152358041.1">
    <property type="nucleotide sequence ID" value="NZ_WBSM01000003.1"/>
</dbReference>
<dbReference type="InterPro" id="IPR041682">
    <property type="entry name" value="AAA_14"/>
</dbReference>
<dbReference type="AlphaFoldDB" id="A0A6L4X227"/>
<gene>
    <name evidence="3" type="ORF">DSM100688_0960</name>
    <name evidence="4" type="ORF">GFD24_04955</name>
</gene>